<dbReference type="Proteomes" id="UP001590951">
    <property type="component" value="Unassembled WGS sequence"/>
</dbReference>
<organism evidence="1 2">
    <name type="scientific">Lepraria finkii</name>
    <dbReference type="NCBI Taxonomy" id="1340010"/>
    <lineage>
        <taxon>Eukaryota</taxon>
        <taxon>Fungi</taxon>
        <taxon>Dikarya</taxon>
        <taxon>Ascomycota</taxon>
        <taxon>Pezizomycotina</taxon>
        <taxon>Lecanoromycetes</taxon>
        <taxon>OSLEUM clade</taxon>
        <taxon>Lecanoromycetidae</taxon>
        <taxon>Lecanorales</taxon>
        <taxon>Lecanorineae</taxon>
        <taxon>Stereocaulaceae</taxon>
        <taxon>Lepraria</taxon>
    </lineage>
</organism>
<evidence type="ECO:0000313" key="2">
    <source>
        <dbReference type="Proteomes" id="UP001590951"/>
    </source>
</evidence>
<sequence length="127" mass="14928">MDYYEDILRTTRDVAILHMAYIGASRVKTEPKQPIRHVINYWDGGKSAYDVFREHSGVVLESSLVERTEYRLKDLVIRFWGELNNRIEEQRLARKTASQGLVLDSKRLRGWEFMEIVRPTPLSSMKV</sequence>
<proteinExistence type="predicted"/>
<name>A0ABR4BAQ1_9LECA</name>
<protein>
    <submittedName>
        <fullName evidence="1">Uncharacterized protein</fullName>
    </submittedName>
</protein>
<accession>A0ABR4BAQ1</accession>
<keyword evidence="2" id="KW-1185">Reference proteome</keyword>
<reference evidence="1 2" key="1">
    <citation type="submission" date="2024-09" db="EMBL/GenBank/DDBJ databases">
        <title>Rethinking Asexuality: The Enigmatic Case of Functional Sexual Genes in Lepraria (Stereocaulaceae).</title>
        <authorList>
            <person name="Doellman M."/>
            <person name="Sun Y."/>
            <person name="Barcenas-Pena A."/>
            <person name="Lumbsch H.T."/>
            <person name="Grewe F."/>
        </authorList>
    </citation>
    <scope>NUCLEOTIDE SEQUENCE [LARGE SCALE GENOMIC DNA]</scope>
    <source>
        <strain evidence="1 2">Grewe 0041</strain>
    </source>
</reference>
<gene>
    <name evidence="1" type="ORF">ABVK25_004763</name>
</gene>
<evidence type="ECO:0000313" key="1">
    <source>
        <dbReference type="EMBL" id="KAL2054941.1"/>
    </source>
</evidence>
<comment type="caution">
    <text evidence="1">The sequence shown here is derived from an EMBL/GenBank/DDBJ whole genome shotgun (WGS) entry which is preliminary data.</text>
</comment>
<dbReference type="EMBL" id="JBHFEH010000013">
    <property type="protein sequence ID" value="KAL2054941.1"/>
    <property type="molecule type" value="Genomic_DNA"/>
</dbReference>